<reference evidence="1 2" key="1">
    <citation type="submission" date="2015-04" db="EMBL/GenBank/DDBJ databases">
        <title>Lasius niger genome sequencing.</title>
        <authorList>
            <person name="Konorov E.A."/>
            <person name="Nikitin M.A."/>
            <person name="Kirill M.V."/>
            <person name="Chang P."/>
        </authorList>
    </citation>
    <scope>NUCLEOTIDE SEQUENCE [LARGE SCALE GENOMIC DNA]</scope>
    <source>
        <tissue evidence="1">Whole</tissue>
    </source>
</reference>
<evidence type="ECO:0000313" key="2">
    <source>
        <dbReference type="Proteomes" id="UP000036403"/>
    </source>
</evidence>
<comment type="caution">
    <text evidence="1">The sequence shown here is derived from an EMBL/GenBank/DDBJ whole genome shotgun (WGS) entry which is preliminary data.</text>
</comment>
<dbReference type="PANTHER" id="PTHR24559:SF444">
    <property type="entry name" value="REVERSE TRANSCRIPTASE DOMAIN-CONTAINING PROTEIN"/>
    <property type="match status" value="1"/>
</dbReference>
<name>A0A0J7KQK4_LASNI</name>
<proteinExistence type="predicted"/>
<dbReference type="InterPro" id="IPR053134">
    <property type="entry name" value="RNA-dir_DNA_polymerase"/>
</dbReference>
<dbReference type="SUPFAM" id="SSF56672">
    <property type="entry name" value="DNA/RNA polymerases"/>
    <property type="match status" value="1"/>
</dbReference>
<dbReference type="OrthoDB" id="7701233at2759"/>
<dbReference type="Gene3D" id="3.10.10.10">
    <property type="entry name" value="HIV Type 1 Reverse Transcriptase, subunit A, domain 1"/>
    <property type="match status" value="1"/>
</dbReference>
<dbReference type="PaxDb" id="67767-A0A0J7KQK4"/>
<organism evidence="1 2">
    <name type="scientific">Lasius niger</name>
    <name type="common">Black garden ant</name>
    <dbReference type="NCBI Taxonomy" id="67767"/>
    <lineage>
        <taxon>Eukaryota</taxon>
        <taxon>Metazoa</taxon>
        <taxon>Ecdysozoa</taxon>
        <taxon>Arthropoda</taxon>
        <taxon>Hexapoda</taxon>
        <taxon>Insecta</taxon>
        <taxon>Pterygota</taxon>
        <taxon>Neoptera</taxon>
        <taxon>Endopterygota</taxon>
        <taxon>Hymenoptera</taxon>
        <taxon>Apocrita</taxon>
        <taxon>Aculeata</taxon>
        <taxon>Formicoidea</taxon>
        <taxon>Formicidae</taxon>
        <taxon>Formicinae</taxon>
        <taxon>Lasius</taxon>
        <taxon>Lasius</taxon>
    </lineage>
</organism>
<evidence type="ECO:0000313" key="1">
    <source>
        <dbReference type="EMBL" id="KMQ92539.1"/>
    </source>
</evidence>
<dbReference type="GO" id="GO:0071897">
    <property type="term" value="P:DNA biosynthetic process"/>
    <property type="evidence" value="ECO:0007669"/>
    <property type="project" value="UniProtKB-ARBA"/>
</dbReference>
<dbReference type="Gene3D" id="3.30.70.270">
    <property type="match status" value="1"/>
</dbReference>
<protein>
    <submittedName>
        <fullName evidence="1">Reverse ribonuclease integrase</fullName>
    </submittedName>
</protein>
<keyword evidence="2" id="KW-1185">Reference proteome</keyword>
<dbReference type="AlphaFoldDB" id="A0A0J7KQK4"/>
<dbReference type="InterPro" id="IPR043502">
    <property type="entry name" value="DNA/RNA_pol_sf"/>
</dbReference>
<sequence length="240" mass="27558">MFDTVKNSFEHFSSEYKIFKHFETYGEFIPPKYYLIGHRLEGVNTRYGVQAKHVPVYGQFIALRKILIGTDLWAKLEITIPPPSLQPAIGTTPTIGIVTGHRTFTTDEARRLEAFLATELPKFHRVNGLTNQAQHQIRLKLGPPIKQRYRPRNSAMQAIIDQEVREMEEEGITEPSTSAWSFPIVIVRKDGRHRFCIDFRKLNAASEKDAYPLSHITATLDKLRGARYLSTLDLKSGKYR</sequence>
<dbReference type="EMBL" id="LBMM01004342">
    <property type="protein sequence ID" value="KMQ92539.1"/>
    <property type="molecule type" value="Genomic_DNA"/>
</dbReference>
<dbReference type="STRING" id="67767.A0A0J7KQK4"/>
<dbReference type="InterPro" id="IPR043128">
    <property type="entry name" value="Rev_trsase/Diguanyl_cyclase"/>
</dbReference>
<dbReference type="Proteomes" id="UP000036403">
    <property type="component" value="Unassembled WGS sequence"/>
</dbReference>
<gene>
    <name evidence="1" type="ORF">RF55_7461</name>
</gene>
<dbReference type="PANTHER" id="PTHR24559">
    <property type="entry name" value="TRANSPOSON TY3-I GAG-POL POLYPROTEIN"/>
    <property type="match status" value="1"/>
</dbReference>
<accession>A0A0J7KQK4</accession>